<organism evidence="2 3">
    <name type="scientific">Geodia barretti</name>
    <name type="common">Barrett's horny sponge</name>
    <dbReference type="NCBI Taxonomy" id="519541"/>
    <lineage>
        <taxon>Eukaryota</taxon>
        <taxon>Metazoa</taxon>
        <taxon>Porifera</taxon>
        <taxon>Demospongiae</taxon>
        <taxon>Heteroscleromorpha</taxon>
        <taxon>Tetractinellida</taxon>
        <taxon>Astrophorina</taxon>
        <taxon>Geodiidae</taxon>
        <taxon>Geodia</taxon>
    </lineage>
</organism>
<dbReference type="Proteomes" id="UP001174909">
    <property type="component" value="Unassembled WGS sequence"/>
</dbReference>
<feature type="compositionally biased region" description="Polar residues" evidence="1">
    <location>
        <begin position="107"/>
        <end position="128"/>
    </location>
</feature>
<dbReference type="EMBL" id="CASHTH010002909">
    <property type="protein sequence ID" value="CAI8036985.1"/>
    <property type="molecule type" value="Genomic_DNA"/>
</dbReference>
<reference evidence="2" key="1">
    <citation type="submission" date="2023-03" db="EMBL/GenBank/DDBJ databases">
        <authorList>
            <person name="Steffen K."/>
            <person name="Cardenas P."/>
        </authorList>
    </citation>
    <scope>NUCLEOTIDE SEQUENCE</scope>
</reference>
<evidence type="ECO:0000256" key="1">
    <source>
        <dbReference type="SAM" id="MobiDB-lite"/>
    </source>
</evidence>
<feature type="compositionally biased region" description="Basic and acidic residues" evidence="1">
    <location>
        <begin position="332"/>
        <end position="347"/>
    </location>
</feature>
<dbReference type="PANTHER" id="PTHR15989">
    <property type="entry name" value="VEZATIN"/>
    <property type="match status" value="1"/>
</dbReference>
<feature type="compositionally biased region" description="Polar residues" evidence="1">
    <location>
        <begin position="419"/>
        <end position="434"/>
    </location>
</feature>
<dbReference type="GO" id="GO:0005886">
    <property type="term" value="C:plasma membrane"/>
    <property type="evidence" value="ECO:0007669"/>
    <property type="project" value="TreeGrafter"/>
</dbReference>
<feature type="region of interest" description="Disordered" evidence="1">
    <location>
        <begin position="363"/>
        <end position="457"/>
    </location>
</feature>
<feature type="region of interest" description="Disordered" evidence="1">
    <location>
        <begin position="268"/>
        <end position="347"/>
    </location>
</feature>
<feature type="compositionally biased region" description="Basic and acidic residues" evidence="1">
    <location>
        <begin position="295"/>
        <end position="313"/>
    </location>
</feature>
<feature type="region of interest" description="Disordered" evidence="1">
    <location>
        <begin position="87"/>
        <end position="128"/>
    </location>
</feature>
<feature type="compositionally biased region" description="Polar residues" evidence="1">
    <location>
        <begin position="471"/>
        <end position="490"/>
    </location>
</feature>
<keyword evidence="3" id="KW-1185">Reference proteome</keyword>
<gene>
    <name evidence="2" type="ORF">GBAR_LOCUS20706</name>
</gene>
<dbReference type="PANTHER" id="PTHR15989:SF5">
    <property type="entry name" value="VEZATIN"/>
    <property type="match status" value="1"/>
</dbReference>
<accession>A0AA35X3S4</accession>
<feature type="region of interest" description="Disordered" evidence="1">
    <location>
        <begin position="470"/>
        <end position="558"/>
    </location>
</feature>
<protein>
    <submittedName>
        <fullName evidence="2">Uncharacterized protein</fullName>
    </submittedName>
</protein>
<dbReference type="GO" id="GO:0098609">
    <property type="term" value="P:cell-cell adhesion"/>
    <property type="evidence" value="ECO:0007669"/>
    <property type="project" value="InterPro"/>
</dbReference>
<dbReference type="InterPro" id="IPR026858">
    <property type="entry name" value="Vezatin"/>
</dbReference>
<evidence type="ECO:0000313" key="3">
    <source>
        <dbReference type="Proteomes" id="UP001174909"/>
    </source>
</evidence>
<feature type="compositionally biased region" description="Basic and acidic residues" evidence="1">
    <location>
        <begin position="268"/>
        <end position="277"/>
    </location>
</feature>
<proteinExistence type="predicted"/>
<feature type="compositionally biased region" description="Basic and acidic residues" evidence="1">
    <location>
        <begin position="363"/>
        <end position="375"/>
    </location>
</feature>
<feature type="compositionally biased region" description="Basic and acidic residues" evidence="1">
    <location>
        <begin position="401"/>
        <end position="418"/>
    </location>
</feature>
<feature type="compositionally biased region" description="Polar residues" evidence="1">
    <location>
        <begin position="443"/>
        <end position="457"/>
    </location>
</feature>
<name>A0AA35X3S4_GEOBA</name>
<feature type="compositionally biased region" description="Basic and acidic residues" evidence="1">
    <location>
        <begin position="383"/>
        <end position="393"/>
    </location>
</feature>
<sequence length="558" mass="60233">MCTRHPLNRDMDGSGANYLAHSPLSSLHIHLTTNLDNISRRDSRNHRCLSHESLKDAANLLSVQNSELLRHTALSLLSVDTSGDCSGPFGTASGPSGSEIGPVGTASGPSGSRIGTASGPSGSRIGTASGTCGSTKVSLLKLLASNLNQLREQVLKNRLKLEWSLDFHRNTLFGDPPERTVPEVSEKTRSPAALGDLTRDLHSMDVRTQAALQKIRDLGNLLAGNDKVEEPLRKCEEDLSVIQRMVDAVSDQLEDCLSLIHHFQKPTEAHTGVRGDDGSGDEGSVEAATDGTHPSQDHLDKEGSSSSEDEKVFEGYVAAVDEGEETGVTDANGREGGGEVGPREKEVVSAKMVRELEDVLAVRSERRGREREERRSRRRQRKRQEQRPDKDNQNTEVPTSENKETPNSRQSGRRETKHFLSTSEDTAISTTVTGNEPGAVSCDATTSATLNDPQTPVNSVEIISSSLIESQTAAGSYSKPTQSFTSSTDTPEYFKPLQSSKESPHPPLPTEGPLQEAGVPGHLAVRVAALAARRRRGTVEETFGSDDEDDTSQHSEPD</sequence>
<comment type="caution">
    <text evidence="2">The sequence shown here is derived from an EMBL/GenBank/DDBJ whole genome shotgun (WGS) entry which is preliminary data.</text>
</comment>
<evidence type="ECO:0000313" key="2">
    <source>
        <dbReference type="EMBL" id="CAI8036985.1"/>
    </source>
</evidence>
<dbReference type="AlphaFoldDB" id="A0AA35X3S4"/>